<organism evidence="1 2">
    <name type="scientific">Araneus ventricosus</name>
    <name type="common">Orbweaver spider</name>
    <name type="synonym">Epeira ventricosa</name>
    <dbReference type="NCBI Taxonomy" id="182803"/>
    <lineage>
        <taxon>Eukaryota</taxon>
        <taxon>Metazoa</taxon>
        <taxon>Ecdysozoa</taxon>
        <taxon>Arthropoda</taxon>
        <taxon>Chelicerata</taxon>
        <taxon>Arachnida</taxon>
        <taxon>Araneae</taxon>
        <taxon>Araneomorphae</taxon>
        <taxon>Entelegynae</taxon>
        <taxon>Araneoidea</taxon>
        <taxon>Araneidae</taxon>
        <taxon>Araneus</taxon>
    </lineage>
</organism>
<accession>A0A4Y2M7G0</accession>
<comment type="caution">
    <text evidence="1">The sequence shown here is derived from an EMBL/GenBank/DDBJ whole genome shotgun (WGS) entry which is preliminary data.</text>
</comment>
<dbReference type="OrthoDB" id="4843387at2759"/>
<gene>
    <name evidence="1" type="ORF">AVEN_247407_1</name>
</gene>
<proteinExistence type="predicted"/>
<dbReference type="AlphaFoldDB" id="A0A4Y2M7G0"/>
<name>A0A4Y2M7G0_ARAVE</name>
<dbReference type="Proteomes" id="UP000499080">
    <property type="component" value="Unassembled WGS sequence"/>
</dbReference>
<protein>
    <submittedName>
        <fullName evidence="1">Uncharacterized protein</fullName>
    </submittedName>
</protein>
<reference evidence="1 2" key="1">
    <citation type="journal article" date="2019" name="Sci. Rep.">
        <title>Orb-weaving spider Araneus ventricosus genome elucidates the spidroin gene catalogue.</title>
        <authorList>
            <person name="Kono N."/>
            <person name="Nakamura H."/>
            <person name="Ohtoshi R."/>
            <person name="Moran D.A.P."/>
            <person name="Shinohara A."/>
            <person name="Yoshida Y."/>
            <person name="Fujiwara M."/>
            <person name="Mori M."/>
            <person name="Tomita M."/>
            <person name="Arakawa K."/>
        </authorList>
    </citation>
    <scope>NUCLEOTIDE SEQUENCE [LARGE SCALE GENOMIC DNA]</scope>
</reference>
<evidence type="ECO:0000313" key="1">
    <source>
        <dbReference type="EMBL" id="GBN21626.1"/>
    </source>
</evidence>
<keyword evidence="2" id="KW-1185">Reference proteome</keyword>
<dbReference type="EMBL" id="BGPR01006759">
    <property type="protein sequence ID" value="GBN21626.1"/>
    <property type="molecule type" value="Genomic_DNA"/>
</dbReference>
<evidence type="ECO:0000313" key="2">
    <source>
        <dbReference type="Proteomes" id="UP000499080"/>
    </source>
</evidence>
<sequence length="149" mass="17410">MLSILRLLWADDPEGSWFEVQFYRFQKCMLELMLSKSDGRSDDFQLLWSGVLESKSRLIGRNSLLTIIQSYTARFEIEKEYLLVLFYLRIAVDFNDGASTSVSVRTVQRTVNNMGSQSRRPTRVPLLTALHKALFLSWAQQHYHWTVND</sequence>